<accession>A0A1J5IL83</accession>
<evidence type="ECO:0000256" key="7">
    <source>
        <dbReference type="RuleBase" id="RU000643"/>
    </source>
</evidence>
<evidence type="ECO:0000256" key="2">
    <source>
        <dbReference type="ARBA" id="ARBA00016956"/>
    </source>
</evidence>
<dbReference type="PANTHER" id="PTHR11741">
    <property type="entry name" value="ELONGATION FACTOR TS"/>
    <property type="match status" value="1"/>
</dbReference>
<dbReference type="Gene3D" id="1.10.8.10">
    <property type="entry name" value="DNA helicase RuvA subunit, C-terminal domain"/>
    <property type="match status" value="1"/>
</dbReference>
<dbReference type="PROSITE" id="PS01127">
    <property type="entry name" value="EF_TS_2"/>
    <property type="match status" value="1"/>
</dbReference>
<dbReference type="HAMAP" id="MF_00050">
    <property type="entry name" value="EF_Ts"/>
    <property type="match status" value="1"/>
</dbReference>
<evidence type="ECO:0000256" key="3">
    <source>
        <dbReference type="ARBA" id="ARBA00022768"/>
    </source>
</evidence>
<sequence>MATITAQQVKTLRDTTGAGMMYAKQALVEANGDTDKAIDILRTKGLAKAGKKASRDANEGLVECYLHAGGKLGVLLEINCETDFVARTDEFKQLAHDIAMHIAATSPSYVSVEEVPAEVVAKEKEIYLESVKQQGKPAEVADKIAGGKLEKFYDDVCLLRQAYVKDSTKTIQDILNAMIAKMGENIKINRFARFQIGA</sequence>
<keyword evidence="4 5" id="KW-0648">Protein biosynthesis</keyword>
<dbReference type="CDD" id="cd14275">
    <property type="entry name" value="UBA_EF-Ts"/>
    <property type="match status" value="1"/>
</dbReference>
<keyword evidence="5" id="KW-0963">Cytoplasm</keyword>
<dbReference type="GO" id="GO:0003746">
    <property type="term" value="F:translation elongation factor activity"/>
    <property type="evidence" value="ECO:0007669"/>
    <property type="project" value="UniProtKB-UniRule"/>
</dbReference>
<evidence type="ECO:0000313" key="9">
    <source>
        <dbReference type="EMBL" id="OIP97483.1"/>
    </source>
</evidence>
<dbReference type="STRING" id="1817892.AUK40_03155"/>
<dbReference type="NCBIfam" id="TIGR00116">
    <property type="entry name" value="tsf"/>
    <property type="match status" value="1"/>
</dbReference>
<dbReference type="PANTHER" id="PTHR11741:SF0">
    <property type="entry name" value="ELONGATION FACTOR TS, MITOCHONDRIAL"/>
    <property type="match status" value="1"/>
</dbReference>
<dbReference type="InterPro" id="IPR001816">
    <property type="entry name" value="Transl_elong_EFTs/EF1B"/>
</dbReference>
<evidence type="ECO:0000256" key="6">
    <source>
        <dbReference type="RuleBase" id="RU000642"/>
    </source>
</evidence>
<dbReference type="FunFam" id="1.10.286.20:FF:000001">
    <property type="entry name" value="Elongation factor Ts"/>
    <property type="match status" value="1"/>
</dbReference>
<dbReference type="Proteomes" id="UP000183245">
    <property type="component" value="Unassembled WGS sequence"/>
</dbReference>
<keyword evidence="3 5" id="KW-0251">Elongation factor</keyword>
<evidence type="ECO:0000259" key="8">
    <source>
        <dbReference type="Pfam" id="PF00889"/>
    </source>
</evidence>
<evidence type="ECO:0000256" key="1">
    <source>
        <dbReference type="ARBA" id="ARBA00005532"/>
    </source>
</evidence>
<evidence type="ECO:0000256" key="5">
    <source>
        <dbReference type="HAMAP-Rule" id="MF_00050"/>
    </source>
</evidence>
<comment type="subcellular location">
    <subcellularLocation>
        <location evidence="5 7">Cytoplasm</location>
    </subcellularLocation>
</comment>
<feature type="domain" description="Translation elongation factor EFTs/EF1B dimerisation" evidence="8">
    <location>
        <begin position="56"/>
        <end position="197"/>
    </location>
</feature>
<dbReference type="AlphaFoldDB" id="A0A1J5IL83"/>
<evidence type="ECO:0000313" key="10">
    <source>
        <dbReference type="Proteomes" id="UP000183245"/>
    </source>
</evidence>
<proteinExistence type="inferred from homology"/>
<dbReference type="Gene3D" id="1.10.286.20">
    <property type="match status" value="1"/>
</dbReference>
<evidence type="ECO:0000256" key="4">
    <source>
        <dbReference type="ARBA" id="ARBA00022917"/>
    </source>
</evidence>
<dbReference type="InterPro" id="IPR014039">
    <property type="entry name" value="Transl_elong_EFTs/EF1B_dimer"/>
</dbReference>
<dbReference type="Gene3D" id="3.30.479.20">
    <property type="entry name" value="Elongation factor Ts, dimerisation domain"/>
    <property type="match status" value="1"/>
</dbReference>
<dbReference type="InterPro" id="IPR036402">
    <property type="entry name" value="EF-Ts_dimer_sf"/>
</dbReference>
<reference evidence="9 10" key="1">
    <citation type="journal article" date="2016" name="Environ. Microbiol.">
        <title>Genomic resolution of a cold subsurface aquifer community provides metabolic insights for novel microbes adapted to high CO concentrations.</title>
        <authorList>
            <person name="Probst A.J."/>
            <person name="Castelle C.J."/>
            <person name="Singh A."/>
            <person name="Brown C.T."/>
            <person name="Anantharaman K."/>
            <person name="Sharon I."/>
            <person name="Hug L.A."/>
            <person name="Burstein D."/>
            <person name="Emerson J.B."/>
            <person name="Thomas B.C."/>
            <person name="Banfield J.F."/>
        </authorList>
    </citation>
    <scope>NUCLEOTIDE SEQUENCE [LARGE SCALE GENOMIC DNA]</scope>
    <source>
        <strain evidence="9">CG2_30_54_11</strain>
    </source>
</reference>
<name>A0A1J5IL83_9BACT</name>
<comment type="caution">
    <text evidence="9">The sequence shown here is derived from an EMBL/GenBank/DDBJ whole genome shotgun (WGS) entry which is preliminary data.</text>
</comment>
<gene>
    <name evidence="5" type="primary">tsf</name>
    <name evidence="9" type="ORF">AUK40_03155</name>
</gene>
<dbReference type="Pfam" id="PF00889">
    <property type="entry name" value="EF_TS"/>
    <property type="match status" value="1"/>
</dbReference>
<dbReference type="EMBL" id="MNZT01000054">
    <property type="protein sequence ID" value="OIP97483.1"/>
    <property type="molecule type" value="Genomic_DNA"/>
</dbReference>
<protein>
    <recommendedName>
        <fullName evidence="2 5">Elongation factor Ts</fullName>
        <shortName evidence="5">EF-Ts</shortName>
    </recommendedName>
</protein>
<comment type="similarity">
    <text evidence="1 5 6">Belongs to the EF-Ts family.</text>
</comment>
<dbReference type="InterPro" id="IPR009060">
    <property type="entry name" value="UBA-like_sf"/>
</dbReference>
<dbReference type="InterPro" id="IPR018101">
    <property type="entry name" value="Transl_elong_Ts_CS"/>
</dbReference>
<dbReference type="GO" id="GO:0005737">
    <property type="term" value="C:cytoplasm"/>
    <property type="evidence" value="ECO:0007669"/>
    <property type="project" value="UniProtKB-SubCell"/>
</dbReference>
<organism evidence="9 10">
    <name type="scientific">Candidatus Wirthbacteria bacterium CG2_30_54_11</name>
    <dbReference type="NCBI Taxonomy" id="1817892"/>
    <lineage>
        <taxon>Bacteria</taxon>
        <taxon>Candidatus Wirthbacteria</taxon>
    </lineage>
</organism>
<dbReference type="SUPFAM" id="SSF46934">
    <property type="entry name" value="UBA-like"/>
    <property type="match status" value="1"/>
</dbReference>
<feature type="region of interest" description="Involved in Mg(2+) ion dislocation from EF-Tu" evidence="5">
    <location>
        <begin position="82"/>
        <end position="85"/>
    </location>
</feature>
<comment type="function">
    <text evidence="5 6">Associates with the EF-Tu.GDP complex and induces the exchange of GDP to GTP. It remains bound to the aminoacyl-tRNA.EF-Tu.GTP complex up to the GTP hydrolysis stage on the ribosome.</text>
</comment>
<dbReference type="SUPFAM" id="SSF54713">
    <property type="entry name" value="Elongation factor Ts (EF-Ts), dimerisation domain"/>
    <property type="match status" value="1"/>
</dbReference>
<dbReference type="FunFam" id="1.10.8.10:FF:000001">
    <property type="entry name" value="Elongation factor Ts"/>
    <property type="match status" value="1"/>
</dbReference>